<dbReference type="RefSeq" id="WP_088712757.1">
    <property type="nucleotide sequence ID" value="NZ_NFZT01000001.1"/>
</dbReference>
<proteinExistence type="predicted"/>
<dbReference type="InterPro" id="IPR047324">
    <property type="entry name" value="LbH_gamma_CA-like"/>
</dbReference>
<dbReference type="CDD" id="cd04645">
    <property type="entry name" value="LbH_gamma_CA_like"/>
    <property type="match status" value="1"/>
</dbReference>
<dbReference type="InterPro" id="IPR011004">
    <property type="entry name" value="Trimer_LpxA-like_sf"/>
</dbReference>
<evidence type="ECO:0000313" key="2">
    <source>
        <dbReference type="Proteomes" id="UP000198462"/>
    </source>
</evidence>
<name>A0A219B8C9_9SPHN</name>
<accession>A0A219B8C9</accession>
<organism evidence="1 2">
    <name type="scientific">Pacificimonas flava</name>
    <dbReference type="NCBI Taxonomy" id="1234595"/>
    <lineage>
        <taxon>Bacteria</taxon>
        <taxon>Pseudomonadati</taxon>
        <taxon>Pseudomonadota</taxon>
        <taxon>Alphaproteobacteria</taxon>
        <taxon>Sphingomonadales</taxon>
        <taxon>Sphingosinicellaceae</taxon>
        <taxon>Pacificimonas</taxon>
    </lineage>
</organism>
<dbReference type="AlphaFoldDB" id="A0A219B8C9"/>
<dbReference type="EMBL" id="NFZT01000001">
    <property type="protein sequence ID" value="OWV34059.1"/>
    <property type="molecule type" value="Genomic_DNA"/>
</dbReference>
<protein>
    <submittedName>
        <fullName evidence="1">Gamma carbonic anhydrase family protein</fullName>
    </submittedName>
</protein>
<sequence>MSTEPTILPFGGKSPRIAEDAFIAPGARIIGDVEIGPGASIWYNCVLRAEGPGIRVGAGSNIQDGTVVHITRRNEGTIIGENCVIGHMAMVHGCILKDHSFVGLGSIVMDEAVIETDAMLAAGGMLTPGKIIPEGEVWGGRPAAFMSKLSDERREKNRRSPLEYAQLAQLHAEIVGDAGAASAN</sequence>
<dbReference type="OrthoDB" id="9803036at2"/>
<dbReference type="Gene3D" id="2.160.10.10">
    <property type="entry name" value="Hexapeptide repeat proteins"/>
    <property type="match status" value="1"/>
</dbReference>
<dbReference type="Pfam" id="PF00132">
    <property type="entry name" value="Hexapep"/>
    <property type="match status" value="1"/>
</dbReference>
<dbReference type="InterPro" id="IPR001451">
    <property type="entry name" value="Hexapep"/>
</dbReference>
<dbReference type="PANTHER" id="PTHR13061">
    <property type="entry name" value="DYNACTIN SUBUNIT P25"/>
    <property type="match status" value="1"/>
</dbReference>
<gene>
    <name evidence="1" type="ORF">B5C34_11710</name>
</gene>
<dbReference type="PANTHER" id="PTHR13061:SF29">
    <property type="entry name" value="GAMMA CARBONIC ANHYDRASE-LIKE 1, MITOCHONDRIAL-RELATED"/>
    <property type="match status" value="1"/>
</dbReference>
<evidence type="ECO:0000313" key="1">
    <source>
        <dbReference type="EMBL" id="OWV34059.1"/>
    </source>
</evidence>
<dbReference type="SUPFAM" id="SSF51161">
    <property type="entry name" value="Trimeric LpxA-like enzymes"/>
    <property type="match status" value="1"/>
</dbReference>
<dbReference type="Proteomes" id="UP000198462">
    <property type="component" value="Unassembled WGS sequence"/>
</dbReference>
<dbReference type="InterPro" id="IPR050484">
    <property type="entry name" value="Transf_Hexapept/Carb_Anhydrase"/>
</dbReference>
<reference evidence="2" key="1">
    <citation type="submission" date="2017-05" db="EMBL/GenBank/DDBJ databases">
        <authorList>
            <person name="Lin X."/>
        </authorList>
    </citation>
    <scope>NUCLEOTIDE SEQUENCE [LARGE SCALE GENOMIC DNA]</scope>
    <source>
        <strain evidence="2">JLT2012</strain>
    </source>
</reference>
<comment type="caution">
    <text evidence="1">The sequence shown here is derived from an EMBL/GenBank/DDBJ whole genome shotgun (WGS) entry which is preliminary data.</text>
</comment>
<keyword evidence="2" id="KW-1185">Reference proteome</keyword>